<proteinExistence type="predicted"/>
<dbReference type="STRING" id="1317122.ATO12_15905"/>
<sequence length="150" mass="17492">MKNGCTIADAMNTYNIALRIILSKGYKIFLIPDKREEYFGDFCAVKGNHKFIGGDPLRVLGLVSIWENTGDDWQNSHFSEQNINEESLYDKILSRAYPDSVEDFNALSDKEFIDFVLDYRLFFTQVLDEKFPENPSRQDMFQLVSTFYLE</sequence>
<reference evidence="1 2" key="1">
    <citation type="submission" date="2014-04" db="EMBL/GenBank/DDBJ databases">
        <title>Aquimarina sp. 22II-S11-z7 Genome Sequencing.</title>
        <authorList>
            <person name="Lai Q."/>
        </authorList>
    </citation>
    <scope>NUCLEOTIDE SEQUENCE [LARGE SCALE GENOMIC DNA]</scope>
    <source>
        <strain evidence="1 2">22II-S11-z7</strain>
    </source>
</reference>
<evidence type="ECO:0000313" key="1">
    <source>
        <dbReference type="EMBL" id="EZH73423.1"/>
    </source>
</evidence>
<protein>
    <submittedName>
        <fullName evidence="1">Uncharacterized protein</fullName>
    </submittedName>
</protein>
<dbReference type="AlphaFoldDB" id="A0A023BUD1"/>
<dbReference type="Proteomes" id="UP000023541">
    <property type="component" value="Unassembled WGS sequence"/>
</dbReference>
<keyword evidence="2" id="KW-1185">Reference proteome</keyword>
<dbReference type="RefSeq" id="WP_034242127.1">
    <property type="nucleotide sequence ID" value="NZ_AQRA01000005.1"/>
</dbReference>
<accession>A0A023BUD1</accession>
<comment type="caution">
    <text evidence="1">The sequence shown here is derived from an EMBL/GenBank/DDBJ whole genome shotgun (WGS) entry which is preliminary data.</text>
</comment>
<organism evidence="1 2">
    <name type="scientific">Aquimarina atlantica</name>
    <dbReference type="NCBI Taxonomy" id="1317122"/>
    <lineage>
        <taxon>Bacteria</taxon>
        <taxon>Pseudomonadati</taxon>
        <taxon>Bacteroidota</taxon>
        <taxon>Flavobacteriia</taxon>
        <taxon>Flavobacteriales</taxon>
        <taxon>Flavobacteriaceae</taxon>
        <taxon>Aquimarina</taxon>
    </lineage>
</organism>
<evidence type="ECO:0000313" key="2">
    <source>
        <dbReference type="Proteomes" id="UP000023541"/>
    </source>
</evidence>
<gene>
    <name evidence="1" type="ORF">ATO12_15905</name>
</gene>
<dbReference type="OrthoDB" id="1363772at2"/>
<dbReference type="eggNOG" id="ENOG50300CT">
    <property type="taxonomic scope" value="Bacteria"/>
</dbReference>
<name>A0A023BUD1_9FLAO</name>
<dbReference type="EMBL" id="AQRA01000005">
    <property type="protein sequence ID" value="EZH73423.1"/>
    <property type="molecule type" value="Genomic_DNA"/>
</dbReference>